<evidence type="ECO:0000256" key="6">
    <source>
        <dbReference type="ARBA" id="ARBA00023136"/>
    </source>
</evidence>
<evidence type="ECO:0000313" key="8">
    <source>
        <dbReference type="EMBL" id="TGD59247.1"/>
    </source>
</evidence>
<keyword evidence="5 7" id="KW-1133">Transmembrane helix</keyword>
<evidence type="ECO:0000256" key="3">
    <source>
        <dbReference type="ARBA" id="ARBA00022475"/>
    </source>
</evidence>
<organism evidence="8 9">
    <name type="scientific">Flavobacterium humi</name>
    <dbReference type="NCBI Taxonomy" id="2562683"/>
    <lineage>
        <taxon>Bacteria</taxon>
        <taxon>Pseudomonadati</taxon>
        <taxon>Bacteroidota</taxon>
        <taxon>Flavobacteriia</taxon>
        <taxon>Flavobacteriales</taxon>
        <taxon>Flavobacteriaceae</taxon>
        <taxon>Flavobacterium</taxon>
    </lineage>
</organism>
<dbReference type="RefSeq" id="WP_135525557.1">
    <property type="nucleotide sequence ID" value="NZ_SRLH01000002.1"/>
</dbReference>
<feature type="transmembrane region" description="Helical" evidence="7">
    <location>
        <begin position="115"/>
        <end position="134"/>
    </location>
</feature>
<dbReference type="InterPro" id="IPR032808">
    <property type="entry name" value="DoxX"/>
</dbReference>
<dbReference type="GO" id="GO:0005886">
    <property type="term" value="C:plasma membrane"/>
    <property type="evidence" value="ECO:0007669"/>
    <property type="project" value="UniProtKB-SubCell"/>
</dbReference>
<evidence type="ECO:0000256" key="2">
    <source>
        <dbReference type="ARBA" id="ARBA00006679"/>
    </source>
</evidence>
<sequence>MLRKLINSDNSKTTILVRLIVGAVFFSEGIQKFLFPDTLGAGRFAKIGLPSPEFLGSFVGFFEILCGALILIGLFTRLASIPIIIIMIVAIATTKAEVLKNDGFWEMLHGSRTDWAMLLGGILLLIEGAGKWSFDKKISQNGGEK</sequence>
<feature type="transmembrane region" description="Helical" evidence="7">
    <location>
        <begin position="15"/>
        <end position="34"/>
    </location>
</feature>
<keyword evidence="6 7" id="KW-0472">Membrane</keyword>
<feature type="transmembrane region" description="Helical" evidence="7">
    <location>
        <begin position="78"/>
        <end position="95"/>
    </location>
</feature>
<accession>A0A4Z0LBL7</accession>
<proteinExistence type="inferred from homology"/>
<comment type="subcellular location">
    <subcellularLocation>
        <location evidence="1">Cell membrane</location>
        <topology evidence="1">Multi-pass membrane protein</topology>
    </subcellularLocation>
</comment>
<keyword evidence="3" id="KW-1003">Cell membrane</keyword>
<protein>
    <submittedName>
        <fullName evidence="8">DoxX family protein</fullName>
    </submittedName>
</protein>
<dbReference type="OrthoDB" id="9813193at2"/>
<comment type="similarity">
    <text evidence="2">Belongs to the DoxX family.</text>
</comment>
<name>A0A4Z0LBL7_9FLAO</name>
<dbReference type="Proteomes" id="UP000297407">
    <property type="component" value="Unassembled WGS sequence"/>
</dbReference>
<dbReference type="Pfam" id="PF07681">
    <property type="entry name" value="DoxX"/>
    <property type="match status" value="1"/>
</dbReference>
<evidence type="ECO:0000256" key="7">
    <source>
        <dbReference type="SAM" id="Phobius"/>
    </source>
</evidence>
<evidence type="ECO:0000256" key="4">
    <source>
        <dbReference type="ARBA" id="ARBA00022692"/>
    </source>
</evidence>
<feature type="transmembrane region" description="Helical" evidence="7">
    <location>
        <begin position="54"/>
        <end position="71"/>
    </location>
</feature>
<keyword evidence="9" id="KW-1185">Reference proteome</keyword>
<dbReference type="AlphaFoldDB" id="A0A4Z0LBL7"/>
<dbReference type="InterPro" id="IPR051907">
    <property type="entry name" value="DoxX-like_oxidoreductase"/>
</dbReference>
<keyword evidence="4 7" id="KW-0812">Transmembrane</keyword>
<dbReference type="PANTHER" id="PTHR33452">
    <property type="entry name" value="OXIDOREDUCTASE CATD-RELATED"/>
    <property type="match status" value="1"/>
</dbReference>
<gene>
    <name evidence="8" type="ORF">E4635_05195</name>
</gene>
<reference evidence="8 9" key="1">
    <citation type="submission" date="2019-04" db="EMBL/GenBank/DDBJ databases">
        <title>Flavobacterium sp. strain DS2-A Genome sequencing and assembly.</title>
        <authorList>
            <person name="Kim I."/>
        </authorList>
    </citation>
    <scope>NUCLEOTIDE SEQUENCE [LARGE SCALE GENOMIC DNA]</scope>
    <source>
        <strain evidence="8 9">DS2-A</strain>
    </source>
</reference>
<dbReference type="PANTHER" id="PTHR33452:SF1">
    <property type="entry name" value="INNER MEMBRANE PROTEIN YPHA-RELATED"/>
    <property type="match status" value="1"/>
</dbReference>
<evidence type="ECO:0000256" key="1">
    <source>
        <dbReference type="ARBA" id="ARBA00004651"/>
    </source>
</evidence>
<evidence type="ECO:0000313" key="9">
    <source>
        <dbReference type="Proteomes" id="UP000297407"/>
    </source>
</evidence>
<comment type="caution">
    <text evidence="8">The sequence shown here is derived from an EMBL/GenBank/DDBJ whole genome shotgun (WGS) entry which is preliminary data.</text>
</comment>
<dbReference type="EMBL" id="SRLH01000002">
    <property type="protein sequence ID" value="TGD59247.1"/>
    <property type="molecule type" value="Genomic_DNA"/>
</dbReference>
<evidence type="ECO:0000256" key="5">
    <source>
        <dbReference type="ARBA" id="ARBA00022989"/>
    </source>
</evidence>